<keyword evidence="3 9" id="KW-0812">Transmembrane</keyword>
<dbReference type="GO" id="GO:0004984">
    <property type="term" value="F:olfactory receptor activity"/>
    <property type="evidence" value="ECO:0007669"/>
    <property type="project" value="InterPro"/>
</dbReference>
<evidence type="ECO:0000256" key="6">
    <source>
        <dbReference type="ARBA" id="ARBA00023136"/>
    </source>
</evidence>
<evidence type="ECO:0000256" key="4">
    <source>
        <dbReference type="ARBA" id="ARBA00022725"/>
    </source>
</evidence>
<proteinExistence type="predicted"/>
<evidence type="ECO:0000256" key="2">
    <source>
        <dbReference type="ARBA" id="ARBA00022606"/>
    </source>
</evidence>
<accession>A0A6P7FYS0</accession>
<evidence type="ECO:0000313" key="11">
    <source>
        <dbReference type="RefSeq" id="XP_028141662.1"/>
    </source>
</evidence>
<dbReference type="AlphaFoldDB" id="A0A6P7FYS0"/>
<evidence type="ECO:0000256" key="9">
    <source>
        <dbReference type="SAM" id="Phobius"/>
    </source>
</evidence>
<evidence type="ECO:0000256" key="1">
    <source>
        <dbReference type="ARBA" id="ARBA00004141"/>
    </source>
</evidence>
<evidence type="ECO:0000256" key="7">
    <source>
        <dbReference type="ARBA" id="ARBA00023170"/>
    </source>
</evidence>
<gene>
    <name evidence="10 11" type="primary">LOC114335602</name>
</gene>
<organism evidence="10">
    <name type="scientific">Diabrotica virgifera virgifera</name>
    <name type="common">western corn rootworm</name>
    <dbReference type="NCBI Taxonomy" id="50390"/>
    <lineage>
        <taxon>Eukaryota</taxon>
        <taxon>Metazoa</taxon>
        <taxon>Ecdysozoa</taxon>
        <taxon>Arthropoda</taxon>
        <taxon>Hexapoda</taxon>
        <taxon>Insecta</taxon>
        <taxon>Pterygota</taxon>
        <taxon>Neoptera</taxon>
        <taxon>Endopterygota</taxon>
        <taxon>Coleoptera</taxon>
        <taxon>Polyphaga</taxon>
        <taxon>Cucujiformia</taxon>
        <taxon>Chrysomeloidea</taxon>
        <taxon>Chrysomelidae</taxon>
        <taxon>Galerucinae</taxon>
        <taxon>Diabroticina</taxon>
        <taxon>Diabroticites</taxon>
        <taxon>Diabrotica</taxon>
    </lineage>
</organism>
<dbReference type="InterPro" id="IPR004117">
    <property type="entry name" value="7tm6_olfct_rcpt"/>
</dbReference>
<keyword evidence="2" id="KW-0716">Sensory transduction</keyword>
<reference evidence="10 11" key="1">
    <citation type="submission" date="2025-04" db="UniProtKB">
        <authorList>
            <consortium name="RefSeq"/>
        </authorList>
    </citation>
    <scope>IDENTIFICATION</scope>
    <source>
        <tissue evidence="10 11">Whole insect</tissue>
    </source>
</reference>
<evidence type="ECO:0000256" key="5">
    <source>
        <dbReference type="ARBA" id="ARBA00022989"/>
    </source>
</evidence>
<sequence length="102" mass="11931">MTKEAIPYIGLVLVSVFVTFVVSEGGEKIEQQCHEIYLTAQQFKWYRWNKSNRQLLMLFLLMTKDPISVTCYGFATQNRTLLLKMYRMMQACATYIQSTNTN</sequence>
<dbReference type="RefSeq" id="XP_028141662.1">
    <property type="nucleotide sequence ID" value="XM_028285861.1"/>
</dbReference>
<evidence type="ECO:0000313" key="10">
    <source>
        <dbReference type="RefSeq" id="XP_028141661.1"/>
    </source>
</evidence>
<keyword evidence="5 9" id="KW-1133">Transmembrane helix</keyword>
<keyword evidence="4" id="KW-0552">Olfaction</keyword>
<dbReference type="Pfam" id="PF02949">
    <property type="entry name" value="7tm_6"/>
    <property type="match status" value="1"/>
</dbReference>
<comment type="subcellular location">
    <subcellularLocation>
        <location evidence="1">Membrane</location>
        <topology evidence="1">Multi-pass membrane protein</topology>
    </subcellularLocation>
</comment>
<evidence type="ECO:0000256" key="3">
    <source>
        <dbReference type="ARBA" id="ARBA00022692"/>
    </source>
</evidence>
<evidence type="ECO:0000256" key="8">
    <source>
        <dbReference type="ARBA" id="ARBA00023224"/>
    </source>
</evidence>
<dbReference type="GO" id="GO:0005549">
    <property type="term" value="F:odorant binding"/>
    <property type="evidence" value="ECO:0007669"/>
    <property type="project" value="InterPro"/>
</dbReference>
<keyword evidence="8" id="KW-0807">Transducer</keyword>
<dbReference type="GO" id="GO:0007165">
    <property type="term" value="P:signal transduction"/>
    <property type="evidence" value="ECO:0007669"/>
    <property type="project" value="UniProtKB-KW"/>
</dbReference>
<keyword evidence="7" id="KW-0675">Receptor</keyword>
<dbReference type="GO" id="GO:0016020">
    <property type="term" value="C:membrane"/>
    <property type="evidence" value="ECO:0007669"/>
    <property type="project" value="UniProtKB-SubCell"/>
</dbReference>
<keyword evidence="6 9" id="KW-0472">Membrane</keyword>
<feature type="transmembrane region" description="Helical" evidence="9">
    <location>
        <begin position="6"/>
        <end position="22"/>
    </location>
</feature>
<dbReference type="RefSeq" id="XP_028141661.1">
    <property type="nucleotide sequence ID" value="XM_028285860.1"/>
</dbReference>
<protein>
    <submittedName>
        <fullName evidence="10 11">Uncharacterized protein LOC114335602</fullName>
    </submittedName>
</protein>
<name>A0A6P7FYS0_DIAVI</name>